<evidence type="ECO:0000256" key="4">
    <source>
        <dbReference type="ARBA" id="ARBA00022771"/>
    </source>
</evidence>
<reference evidence="12 13" key="1">
    <citation type="submission" date="2019-09" db="EMBL/GenBank/DDBJ databases">
        <title>Bird 10,000 Genomes (B10K) Project - Family phase.</title>
        <authorList>
            <person name="Zhang G."/>
        </authorList>
    </citation>
    <scope>NUCLEOTIDE SEQUENCE [LARGE SCALE GENOMIC DNA]</scope>
    <source>
        <strain evidence="12">B10K-DU-001-42</strain>
        <tissue evidence="12">Muscle</tissue>
    </source>
</reference>
<dbReference type="GO" id="GO:0008270">
    <property type="term" value="F:zinc ion binding"/>
    <property type="evidence" value="ECO:0007669"/>
    <property type="project" value="UniProtKB-KW"/>
</dbReference>
<dbReference type="InterPro" id="IPR013087">
    <property type="entry name" value="Znf_C2H2_type"/>
</dbReference>
<evidence type="ECO:0000256" key="1">
    <source>
        <dbReference type="ARBA" id="ARBA00004123"/>
    </source>
</evidence>
<evidence type="ECO:0000256" key="5">
    <source>
        <dbReference type="ARBA" id="ARBA00022833"/>
    </source>
</evidence>
<dbReference type="GO" id="GO:0000981">
    <property type="term" value="F:DNA-binding transcription factor activity, RNA polymerase II-specific"/>
    <property type="evidence" value="ECO:0007669"/>
    <property type="project" value="TreeGrafter"/>
</dbReference>
<dbReference type="OrthoDB" id="427030at2759"/>
<dbReference type="SMART" id="SM00355">
    <property type="entry name" value="ZnF_C2H2"/>
    <property type="match status" value="2"/>
</dbReference>
<evidence type="ECO:0000313" key="13">
    <source>
        <dbReference type="Proteomes" id="UP000536381"/>
    </source>
</evidence>
<name>A0A7L2IS11_9PICI</name>
<dbReference type="Proteomes" id="UP000536381">
    <property type="component" value="Unassembled WGS sequence"/>
</dbReference>
<evidence type="ECO:0000256" key="10">
    <source>
        <dbReference type="PROSITE-ProRule" id="PRU00042"/>
    </source>
</evidence>
<dbReference type="PANTHER" id="PTHR24394:SF59">
    <property type="entry name" value="ZINC FINGER AND BTB DOMAIN-CONTAINING PROTEIN 24 ISOFORM X1"/>
    <property type="match status" value="1"/>
</dbReference>
<feature type="domain" description="C2H2-type" evidence="11">
    <location>
        <begin position="36"/>
        <end position="63"/>
    </location>
</feature>
<sequence length="73" mass="8218">ERPFKCSECGKGFSQKHSLQVHERMHTGERPGEKPYSCGTCGKSFSDSSAKRRHCILHTGKKPFSCPECSLQF</sequence>
<evidence type="ECO:0000256" key="9">
    <source>
        <dbReference type="ARBA" id="ARBA00023242"/>
    </source>
</evidence>
<accession>A0A7L2IS11</accession>
<evidence type="ECO:0000256" key="6">
    <source>
        <dbReference type="ARBA" id="ARBA00023015"/>
    </source>
</evidence>
<dbReference type="PROSITE" id="PS50157">
    <property type="entry name" value="ZINC_FINGER_C2H2_2"/>
    <property type="match status" value="2"/>
</dbReference>
<dbReference type="PANTHER" id="PTHR24394">
    <property type="entry name" value="ZINC FINGER PROTEIN"/>
    <property type="match status" value="1"/>
</dbReference>
<keyword evidence="13" id="KW-1185">Reference proteome</keyword>
<evidence type="ECO:0000313" key="12">
    <source>
        <dbReference type="EMBL" id="NXR12846.1"/>
    </source>
</evidence>
<feature type="domain" description="C2H2-type" evidence="11">
    <location>
        <begin position="4"/>
        <end position="31"/>
    </location>
</feature>
<keyword evidence="7" id="KW-0238">DNA-binding</keyword>
<dbReference type="Pfam" id="PF00096">
    <property type="entry name" value="zf-C2H2"/>
    <property type="match status" value="2"/>
</dbReference>
<protein>
    <submittedName>
        <fullName evidence="12">ZBT24 protein</fullName>
    </submittedName>
</protein>
<dbReference type="PROSITE" id="PS00028">
    <property type="entry name" value="ZINC_FINGER_C2H2_1"/>
    <property type="match status" value="2"/>
</dbReference>
<organism evidence="12 13">
    <name type="scientific">Semnornis frantzii</name>
    <dbReference type="NCBI Taxonomy" id="91796"/>
    <lineage>
        <taxon>Eukaryota</taxon>
        <taxon>Metazoa</taxon>
        <taxon>Chordata</taxon>
        <taxon>Craniata</taxon>
        <taxon>Vertebrata</taxon>
        <taxon>Euteleostomi</taxon>
        <taxon>Archelosauria</taxon>
        <taxon>Archosauria</taxon>
        <taxon>Dinosauria</taxon>
        <taxon>Saurischia</taxon>
        <taxon>Theropoda</taxon>
        <taxon>Coelurosauria</taxon>
        <taxon>Aves</taxon>
        <taxon>Neognathae</taxon>
        <taxon>Neoaves</taxon>
        <taxon>Telluraves</taxon>
        <taxon>Coraciimorphae</taxon>
        <taxon>Piciformes</taxon>
        <taxon>Ramphastidae</taxon>
        <taxon>Semnornis</taxon>
    </lineage>
</organism>
<dbReference type="GO" id="GO:0003677">
    <property type="term" value="F:DNA binding"/>
    <property type="evidence" value="ECO:0007669"/>
    <property type="project" value="UniProtKB-KW"/>
</dbReference>
<dbReference type="SUPFAM" id="SSF57667">
    <property type="entry name" value="beta-beta-alpha zinc fingers"/>
    <property type="match status" value="2"/>
</dbReference>
<evidence type="ECO:0000256" key="3">
    <source>
        <dbReference type="ARBA" id="ARBA00022737"/>
    </source>
</evidence>
<evidence type="ECO:0000256" key="7">
    <source>
        <dbReference type="ARBA" id="ARBA00023125"/>
    </source>
</evidence>
<keyword evidence="4 10" id="KW-0863">Zinc-finger</keyword>
<dbReference type="GO" id="GO:0005634">
    <property type="term" value="C:nucleus"/>
    <property type="evidence" value="ECO:0007669"/>
    <property type="project" value="UniProtKB-SubCell"/>
</dbReference>
<keyword evidence="8" id="KW-0804">Transcription</keyword>
<dbReference type="InterPro" id="IPR036236">
    <property type="entry name" value="Znf_C2H2_sf"/>
</dbReference>
<feature type="non-terminal residue" evidence="12">
    <location>
        <position position="73"/>
    </location>
</feature>
<keyword evidence="9" id="KW-0539">Nucleus</keyword>
<evidence type="ECO:0000256" key="2">
    <source>
        <dbReference type="ARBA" id="ARBA00022723"/>
    </source>
</evidence>
<keyword evidence="2" id="KW-0479">Metal-binding</keyword>
<dbReference type="FunFam" id="3.30.160.60:FF:000267">
    <property type="entry name" value="Zinc finger and BTB domain-containing 49"/>
    <property type="match status" value="1"/>
</dbReference>
<dbReference type="FunFam" id="3.30.160.60:FF:002716">
    <property type="entry name" value="Zinc finger protein 212"/>
    <property type="match status" value="1"/>
</dbReference>
<dbReference type="AlphaFoldDB" id="A0A7L2IS11"/>
<dbReference type="EMBL" id="VWYK01088153">
    <property type="protein sequence ID" value="NXR12846.1"/>
    <property type="molecule type" value="Genomic_DNA"/>
</dbReference>
<keyword evidence="3" id="KW-0677">Repeat</keyword>
<keyword evidence="6" id="KW-0805">Transcription regulation</keyword>
<comment type="caution">
    <text evidence="12">The sequence shown here is derived from an EMBL/GenBank/DDBJ whole genome shotgun (WGS) entry which is preliminary data.</text>
</comment>
<keyword evidence="5" id="KW-0862">Zinc</keyword>
<evidence type="ECO:0000259" key="11">
    <source>
        <dbReference type="PROSITE" id="PS50157"/>
    </source>
</evidence>
<feature type="non-terminal residue" evidence="12">
    <location>
        <position position="1"/>
    </location>
</feature>
<evidence type="ECO:0000256" key="8">
    <source>
        <dbReference type="ARBA" id="ARBA00023163"/>
    </source>
</evidence>
<dbReference type="Gene3D" id="3.30.160.60">
    <property type="entry name" value="Classic Zinc Finger"/>
    <property type="match status" value="2"/>
</dbReference>
<comment type="subcellular location">
    <subcellularLocation>
        <location evidence="1">Nucleus</location>
    </subcellularLocation>
</comment>
<proteinExistence type="predicted"/>
<gene>
    <name evidence="12" type="primary">Zbtb24</name>
    <name evidence="12" type="ORF">SEMFRA_R01204</name>
</gene>